<reference evidence="10 11" key="1">
    <citation type="submission" date="2020-08" db="EMBL/GenBank/DDBJ databases">
        <title>Sequencing the genomes of 1000 actinobacteria strains.</title>
        <authorList>
            <person name="Klenk H.-P."/>
        </authorList>
    </citation>
    <scope>NUCLEOTIDE SEQUENCE [LARGE SCALE GENOMIC DNA]</scope>
    <source>
        <strain evidence="10 11">DSM 44786</strain>
    </source>
</reference>
<feature type="transmembrane region" description="Helical" evidence="8">
    <location>
        <begin position="330"/>
        <end position="350"/>
    </location>
</feature>
<evidence type="ECO:0000313" key="11">
    <source>
        <dbReference type="Proteomes" id="UP000573327"/>
    </source>
</evidence>
<evidence type="ECO:0000259" key="9">
    <source>
        <dbReference type="PROSITE" id="PS50850"/>
    </source>
</evidence>
<evidence type="ECO:0000313" key="10">
    <source>
        <dbReference type="EMBL" id="MBB4950711.1"/>
    </source>
</evidence>
<feature type="transmembrane region" description="Helical" evidence="8">
    <location>
        <begin position="65"/>
        <end position="87"/>
    </location>
</feature>
<evidence type="ECO:0000256" key="7">
    <source>
        <dbReference type="SAM" id="MobiDB-lite"/>
    </source>
</evidence>
<accession>A0A7W7SJZ0</accession>
<proteinExistence type="predicted"/>
<dbReference type="GO" id="GO:0005886">
    <property type="term" value="C:plasma membrane"/>
    <property type="evidence" value="ECO:0007669"/>
    <property type="project" value="UniProtKB-SubCell"/>
</dbReference>
<evidence type="ECO:0000256" key="3">
    <source>
        <dbReference type="ARBA" id="ARBA00022475"/>
    </source>
</evidence>
<keyword evidence="3" id="KW-1003">Cell membrane</keyword>
<evidence type="ECO:0000256" key="6">
    <source>
        <dbReference type="ARBA" id="ARBA00023136"/>
    </source>
</evidence>
<feature type="transmembrane region" description="Helical" evidence="8">
    <location>
        <begin position="113"/>
        <end position="138"/>
    </location>
</feature>
<feature type="transmembrane region" description="Helical" evidence="8">
    <location>
        <begin position="306"/>
        <end position="324"/>
    </location>
</feature>
<keyword evidence="2" id="KW-0813">Transport</keyword>
<feature type="transmembrane region" description="Helical" evidence="8">
    <location>
        <begin position="398"/>
        <end position="418"/>
    </location>
</feature>
<dbReference type="InterPro" id="IPR036259">
    <property type="entry name" value="MFS_trans_sf"/>
</dbReference>
<dbReference type="EMBL" id="JACHJR010000001">
    <property type="protein sequence ID" value="MBB4950711.1"/>
    <property type="molecule type" value="Genomic_DNA"/>
</dbReference>
<feature type="transmembrane region" description="Helical" evidence="8">
    <location>
        <begin position="179"/>
        <end position="205"/>
    </location>
</feature>
<evidence type="ECO:0000256" key="1">
    <source>
        <dbReference type="ARBA" id="ARBA00004651"/>
    </source>
</evidence>
<gene>
    <name evidence="10" type="ORF">F4556_006246</name>
</gene>
<keyword evidence="4 8" id="KW-0812">Transmembrane</keyword>
<feature type="transmembrane region" description="Helical" evidence="8">
    <location>
        <begin position="371"/>
        <end position="392"/>
    </location>
</feature>
<dbReference type="Gene3D" id="1.20.1250.20">
    <property type="entry name" value="MFS general substrate transporter like domains"/>
    <property type="match status" value="1"/>
</dbReference>
<evidence type="ECO:0000256" key="8">
    <source>
        <dbReference type="SAM" id="Phobius"/>
    </source>
</evidence>
<evidence type="ECO:0000256" key="2">
    <source>
        <dbReference type="ARBA" id="ARBA00022448"/>
    </source>
</evidence>
<protein>
    <submittedName>
        <fullName evidence="10">Putative MFS family arabinose efflux permease</fullName>
    </submittedName>
</protein>
<dbReference type="SUPFAM" id="SSF103473">
    <property type="entry name" value="MFS general substrate transporter"/>
    <property type="match status" value="1"/>
</dbReference>
<dbReference type="AlphaFoldDB" id="A0A7W7SJZ0"/>
<comment type="caution">
    <text evidence="10">The sequence shown here is derived from an EMBL/GenBank/DDBJ whole genome shotgun (WGS) entry which is preliminary data.</text>
</comment>
<sequence>MTTTDQTRQSGITTPAPGPRRSLLRDRGFRLLLTAATVSRLGTSVGSLALPLTAVLALHASAGQVGLLAMLGTLSFLLIGLPAGAWIDRMRKRPVMIAADLARAALFGSVPAAWLLGVLTIHQLYLVVLLAGTATVFFDVAAQSHLPDLVERDRLTEANAHLATTDAVTQVGGRSAGGFLTALLTAPAAVAVDAVSYLCSAVCLLRIRRPEPLPRPHLAGRSLAGEIRQGLRFVFGHPLLRPLVLAAAAGNLSIQVCQTMLPVVFVQELELPESALGLFFATGGIGVFLGSLSARRLAHRLGAGRVLWLMGLAVAPVGVLVAVVDRGPALWLAALAWLVTTFKVGINNVIMVSFRQSVTPDLLLGRMNATVRVVLTGSLAIGAALAGLLGEFASPRTALWVGAVGLATAWLPILLSPLRTGAER</sequence>
<feature type="transmembrane region" description="Helical" evidence="8">
    <location>
        <begin position="275"/>
        <end position="294"/>
    </location>
</feature>
<dbReference type="GO" id="GO:0022857">
    <property type="term" value="F:transmembrane transporter activity"/>
    <property type="evidence" value="ECO:0007669"/>
    <property type="project" value="InterPro"/>
</dbReference>
<feature type="domain" description="Major facilitator superfamily (MFS) profile" evidence="9">
    <location>
        <begin position="239"/>
        <end position="424"/>
    </location>
</feature>
<dbReference type="PANTHER" id="PTHR23513:SF6">
    <property type="entry name" value="MAJOR FACILITATOR SUPERFAMILY ASSOCIATED DOMAIN-CONTAINING PROTEIN"/>
    <property type="match status" value="1"/>
</dbReference>
<dbReference type="Proteomes" id="UP000573327">
    <property type="component" value="Unassembled WGS sequence"/>
</dbReference>
<dbReference type="PANTHER" id="PTHR23513">
    <property type="entry name" value="INTEGRAL MEMBRANE EFFLUX PROTEIN-RELATED"/>
    <property type="match status" value="1"/>
</dbReference>
<dbReference type="Pfam" id="PF05977">
    <property type="entry name" value="MFS_3"/>
    <property type="match status" value="1"/>
</dbReference>
<organism evidence="10 11">
    <name type="scientific">Kitasatospora gansuensis</name>
    <dbReference type="NCBI Taxonomy" id="258050"/>
    <lineage>
        <taxon>Bacteria</taxon>
        <taxon>Bacillati</taxon>
        <taxon>Actinomycetota</taxon>
        <taxon>Actinomycetes</taxon>
        <taxon>Kitasatosporales</taxon>
        <taxon>Streptomycetaceae</taxon>
        <taxon>Kitasatospora</taxon>
    </lineage>
</organism>
<feature type="transmembrane region" description="Helical" evidence="8">
    <location>
        <begin position="31"/>
        <end position="59"/>
    </location>
</feature>
<name>A0A7W7SJZ0_9ACTN</name>
<dbReference type="CDD" id="cd06173">
    <property type="entry name" value="MFS_MefA_like"/>
    <property type="match status" value="1"/>
</dbReference>
<feature type="compositionally biased region" description="Polar residues" evidence="7">
    <location>
        <begin position="1"/>
        <end position="13"/>
    </location>
</feature>
<feature type="transmembrane region" description="Helical" evidence="8">
    <location>
        <begin position="242"/>
        <end position="263"/>
    </location>
</feature>
<comment type="subcellular location">
    <subcellularLocation>
        <location evidence="1">Cell membrane</location>
        <topology evidence="1">Multi-pass membrane protein</topology>
    </subcellularLocation>
</comment>
<dbReference type="PROSITE" id="PS50850">
    <property type="entry name" value="MFS"/>
    <property type="match status" value="1"/>
</dbReference>
<keyword evidence="11" id="KW-1185">Reference proteome</keyword>
<dbReference type="InterPro" id="IPR010290">
    <property type="entry name" value="TM_effector"/>
</dbReference>
<evidence type="ECO:0000256" key="5">
    <source>
        <dbReference type="ARBA" id="ARBA00022989"/>
    </source>
</evidence>
<dbReference type="RefSeq" id="WP_184922128.1">
    <property type="nucleotide sequence ID" value="NZ_JACHJR010000001.1"/>
</dbReference>
<evidence type="ECO:0000256" key="4">
    <source>
        <dbReference type="ARBA" id="ARBA00022692"/>
    </source>
</evidence>
<dbReference type="InterPro" id="IPR020846">
    <property type="entry name" value="MFS_dom"/>
</dbReference>
<keyword evidence="6 8" id="KW-0472">Membrane</keyword>
<keyword evidence="5 8" id="KW-1133">Transmembrane helix</keyword>
<feature type="region of interest" description="Disordered" evidence="7">
    <location>
        <begin position="1"/>
        <end position="20"/>
    </location>
</feature>